<sequence length="232" mass="25200">MGRSEKRPYVVCHMLASLDGRIDGGFFAEPKCSAARKEYGALRSFFSCEATLYGTTTALEFAGGEADELPHPKQFLPCSDHRAPAKEHDYLVAVDARGRIGWDSGTFKRAGRPDAYIIELLTERAAPEYLEYLRERGISYIVAGKSHIDFKPALRRLQELFGIDRVMLAGGGLINGALLDAGVIDELSVVLAPVIDGGDGAALFDRCGSAGLELIESRELGGGALWLRYKTS</sequence>
<protein>
    <submittedName>
        <fullName evidence="5">RibD family protein</fullName>
    </submittedName>
</protein>
<comment type="caution">
    <text evidence="5">The sequence shown here is derived from an EMBL/GenBank/DDBJ whole genome shotgun (WGS) entry which is preliminary data.</text>
</comment>
<evidence type="ECO:0000313" key="5">
    <source>
        <dbReference type="EMBL" id="HIQ78185.1"/>
    </source>
</evidence>
<dbReference type="PANTHER" id="PTHR38011:SF7">
    <property type="entry name" value="2,5-DIAMINO-6-RIBOSYLAMINO-4(3H)-PYRIMIDINONE 5'-PHOSPHATE REDUCTASE"/>
    <property type="match status" value="1"/>
</dbReference>
<dbReference type="AlphaFoldDB" id="A0A9D1CTA4"/>
<dbReference type="InterPro" id="IPR050765">
    <property type="entry name" value="Riboflavin_Biosynth_HTPR"/>
</dbReference>
<dbReference type="GO" id="GO:0008703">
    <property type="term" value="F:5-amino-6-(5-phosphoribosylamino)uracil reductase activity"/>
    <property type="evidence" value="ECO:0007669"/>
    <property type="project" value="InterPro"/>
</dbReference>
<dbReference type="Proteomes" id="UP000824262">
    <property type="component" value="Unassembled WGS sequence"/>
</dbReference>
<reference evidence="5" key="1">
    <citation type="submission" date="2020-10" db="EMBL/GenBank/DDBJ databases">
        <authorList>
            <person name="Gilroy R."/>
        </authorList>
    </citation>
    <scope>NUCLEOTIDE SEQUENCE</scope>
    <source>
        <strain evidence="5">ChiBcolR7-354</strain>
    </source>
</reference>
<dbReference type="EMBL" id="DVGA01000034">
    <property type="protein sequence ID" value="HIQ78185.1"/>
    <property type="molecule type" value="Genomic_DNA"/>
</dbReference>
<dbReference type="SUPFAM" id="SSF53597">
    <property type="entry name" value="Dihydrofolate reductase-like"/>
    <property type="match status" value="1"/>
</dbReference>
<keyword evidence="3" id="KW-0560">Oxidoreductase</keyword>
<dbReference type="InterPro" id="IPR002734">
    <property type="entry name" value="RibDG_C"/>
</dbReference>
<name>A0A9D1CTA4_9FIRM</name>
<feature type="domain" description="Bacterial bifunctional deaminase-reductase C-terminal" evidence="4">
    <location>
        <begin position="8"/>
        <end position="224"/>
    </location>
</feature>
<gene>
    <name evidence="5" type="ORF">IAB77_02880</name>
</gene>
<accession>A0A9D1CTA4</accession>
<dbReference type="GO" id="GO:0009231">
    <property type="term" value="P:riboflavin biosynthetic process"/>
    <property type="evidence" value="ECO:0007669"/>
    <property type="project" value="InterPro"/>
</dbReference>
<dbReference type="Pfam" id="PF01872">
    <property type="entry name" value="RibD_C"/>
    <property type="match status" value="1"/>
</dbReference>
<organism evidence="5 6">
    <name type="scientific">Candidatus Scatomorpha intestinavium</name>
    <dbReference type="NCBI Taxonomy" id="2840922"/>
    <lineage>
        <taxon>Bacteria</taxon>
        <taxon>Bacillati</taxon>
        <taxon>Bacillota</taxon>
        <taxon>Clostridia</taxon>
        <taxon>Eubacteriales</taxon>
        <taxon>Candidatus Scatomorpha</taxon>
    </lineage>
</organism>
<dbReference type="PANTHER" id="PTHR38011">
    <property type="entry name" value="DIHYDROFOLATE REDUCTASE FAMILY PROTEIN (AFU_ORTHOLOGUE AFUA_8G06820)"/>
    <property type="match status" value="1"/>
</dbReference>
<evidence type="ECO:0000256" key="1">
    <source>
        <dbReference type="ARBA" id="ARBA00005104"/>
    </source>
</evidence>
<evidence type="ECO:0000256" key="2">
    <source>
        <dbReference type="ARBA" id="ARBA00022857"/>
    </source>
</evidence>
<evidence type="ECO:0000313" key="6">
    <source>
        <dbReference type="Proteomes" id="UP000824262"/>
    </source>
</evidence>
<comment type="pathway">
    <text evidence="1">Cofactor biosynthesis; riboflavin biosynthesis.</text>
</comment>
<evidence type="ECO:0000259" key="4">
    <source>
        <dbReference type="Pfam" id="PF01872"/>
    </source>
</evidence>
<keyword evidence="2" id="KW-0521">NADP</keyword>
<proteinExistence type="predicted"/>
<dbReference type="InterPro" id="IPR024072">
    <property type="entry name" value="DHFR-like_dom_sf"/>
</dbReference>
<evidence type="ECO:0000256" key="3">
    <source>
        <dbReference type="ARBA" id="ARBA00023002"/>
    </source>
</evidence>
<dbReference type="Gene3D" id="3.40.430.10">
    <property type="entry name" value="Dihydrofolate Reductase, subunit A"/>
    <property type="match status" value="1"/>
</dbReference>
<reference evidence="5" key="2">
    <citation type="journal article" date="2021" name="PeerJ">
        <title>Extensive microbial diversity within the chicken gut microbiome revealed by metagenomics and culture.</title>
        <authorList>
            <person name="Gilroy R."/>
            <person name="Ravi A."/>
            <person name="Getino M."/>
            <person name="Pursley I."/>
            <person name="Horton D.L."/>
            <person name="Alikhan N.F."/>
            <person name="Baker D."/>
            <person name="Gharbi K."/>
            <person name="Hall N."/>
            <person name="Watson M."/>
            <person name="Adriaenssens E.M."/>
            <person name="Foster-Nyarko E."/>
            <person name="Jarju S."/>
            <person name="Secka A."/>
            <person name="Antonio M."/>
            <person name="Oren A."/>
            <person name="Chaudhuri R.R."/>
            <person name="La Ragione R."/>
            <person name="Hildebrand F."/>
            <person name="Pallen M.J."/>
        </authorList>
    </citation>
    <scope>NUCLEOTIDE SEQUENCE</scope>
    <source>
        <strain evidence="5">ChiBcolR7-354</strain>
    </source>
</reference>